<dbReference type="Bgee" id="FBgn0246862">
    <property type="expression patterns" value="Expressed in male reproductive system"/>
</dbReference>
<proteinExistence type="inferred from homology"/>
<evidence type="ECO:0000256" key="4">
    <source>
        <dbReference type="ARBA" id="ARBA00023157"/>
    </source>
</evidence>
<dbReference type="ESTHER" id="drops-q294n7">
    <property type="family name" value="Carb_B_Arthropoda"/>
</dbReference>
<keyword evidence="7" id="KW-0812">Transmembrane</keyword>
<evidence type="ECO:0000256" key="6">
    <source>
        <dbReference type="ARBA" id="ARBA00039155"/>
    </source>
</evidence>
<dbReference type="InterPro" id="IPR029058">
    <property type="entry name" value="AB_hydrolase_fold"/>
</dbReference>
<dbReference type="GeneID" id="6899467"/>
<keyword evidence="2" id="KW-0719">Serine esterase</keyword>
<gene>
    <name evidence="9" type="primary">Dpse\GA25484</name>
    <name evidence="11" type="synonym">LOC6899467</name>
    <name evidence="9" type="ORF">Dpse_GA25484</name>
</gene>
<dbReference type="HOGENOM" id="CLU_2388548_0_0_1"/>
<dbReference type="PANTHER" id="PTHR43142">
    <property type="entry name" value="CARBOXYLIC ESTER HYDROLASE"/>
    <property type="match status" value="1"/>
</dbReference>
<dbReference type="RefSeq" id="XP_002136065.1">
    <property type="nucleotide sequence ID" value="XM_002136029.3"/>
</dbReference>
<evidence type="ECO:0000256" key="3">
    <source>
        <dbReference type="ARBA" id="ARBA00022801"/>
    </source>
</evidence>
<dbReference type="eggNOG" id="KOG1516">
    <property type="taxonomic scope" value="Eukaryota"/>
</dbReference>
<dbReference type="EMBL" id="CH475728">
    <property type="protein sequence ID" value="EDY71024.1"/>
    <property type="molecule type" value="Genomic_DNA"/>
</dbReference>
<dbReference type="KEGG" id="dpo:6899467"/>
<keyword evidence="10" id="KW-1185">Reference proteome</keyword>
<dbReference type="SUPFAM" id="SSF53474">
    <property type="entry name" value="alpha/beta-Hydrolases"/>
    <property type="match status" value="1"/>
</dbReference>
<feature type="domain" description="Carboxylesterase type B" evidence="8">
    <location>
        <begin position="2"/>
        <end position="71"/>
    </location>
</feature>
<reference evidence="11" key="6">
    <citation type="submission" date="2025-04" db="UniProtKB">
        <authorList>
            <consortium name="RefSeq"/>
        </authorList>
    </citation>
    <scope>IDENTIFICATION</scope>
    <source>
        <strain evidence="11">MV-25-SWS-2005</strain>
        <tissue evidence="11">Whole body</tissue>
    </source>
</reference>
<sequence>MRENVIHISIGHRLGPLGFLSFADPSLEIPGNAGLKDLILALKWIKANARNFNGDPERITLFGHSSGSMAVLKKIYFHLLLPVFYPLNTILIAL</sequence>
<reference evidence="9" key="3">
    <citation type="journal article" date="2012" name="PLoS ONE">
        <title>Mind the gap: upgrading genomes with Pacific Biosciences RS long-read sequencing technology.</title>
        <authorList>
            <person name="English A.C."/>
            <person name="Richards S."/>
            <person name="Han Y."/>
            <person name="Wang M."/>
            <person name="Vee V."/>
            <person name="Qu J."/>
            <person name="Qin X."/>
            <person name="Muzny D.M."/>
            <person name="Reid J.G."/>
            <person name="Worley K.C."/>
            <person name="Gibbs R.A."/>
        </authorList>
    </citation>
    <scope>NUCLEOTIDE SEQUENCE</scope>
    <source>
        <strain evidence="9">MV2-25</strain>
    </source>
</reference>
<evidence type="ECO:0000256" key="5">
    <source>
        <dbReference type="ARBA" id="ARBA00023180"/>
    </source>
</evidence>
<dbReference type="EC" id="3.1.1.1" evidence="6"/>
<accession>A0A6I8V2P6</accession>
<keyword evidence="7" id="KW-1133">Transmembrane helix</keyword>
<name>B5DT50_DROPS</name>
<evidence type="ECO:0000259" key="8">
    <source>
        <dbReference type="Pfam" id="PF00135"/>
    </source>
</evidence>
<evidence type="ECO:0000256" key="7">
    <source>
        <dbReference type="SAM" id="Phobius"/>
    </source>
</evidence>
<keyword evidence="7" id="KW-0472">Membrane</keyword>
<reference evidence="9" key="4">
    <citation type="submission" date="2015-11" db="EMBL/GenBank/DDBJ databases">
        <authorList>
            <consortium name="FlyBase"/>
        </authorList>
    </citation>
    <scope>NUCLEOTIDE SEQUENCE</scope>
    <source>
        <strain evidence="9">MV2-25</strain>
    </source>
</reference>
<dbReference type="Gene3D" id="3.40.50.1820">
    <property type="entry name" value="alpha/beta hydrolase"/>
    <property type="match status" value="1"/>
</dbReference>
<keyword evidence="4" id="KW-1015">Disulfide bond</keyword>
<dbReference type="GO" id="GO:0106435">
    <property type="term" value="F:carboxylesterase activity"/>
    <property type="evidence" value="ECO:0007669"/>
    <property type="project" value="UniProtKB-EC"/>
</dbReference>
<dbReference type="AlphaFoldDB" id="B5DT50"/>
<dbReference type="STRING" id="46245.B5DT50"/>
<accession>B5DT50</accession>
<dbReference type="Pfam" id="PF00135">
    <property type="entry name" value="COesterase"/>
    <property type="match status" value="1"/>
</dbReference>
<reference evidence="9" key="1">
    <citation type="journal article" date="2005" name="Genome Res.">
        <title>Comparative genome sequencing of Drosophila pseudoobscura: chromosomal, gene, and cis-element evolution.</title>
        <authorList>
            <person name="Richards S."/>
            <person name="Liu Y."/>
            <person name="Bettencourt B.R."/>
            <person name="Hradecky P."/>
            <person name="Letovsky S."/>
            <person name="Nielsen R."/>
            <person name="Thornton K."/>
            <person name="Hubisz M.J."/>
            <person name="Chen R."/>
            <person name="Meisel R.P."/>
            <person name="Couronne O."/>
            <person name="Hua S."/>
            <person name="Smith M.A."/>
            <person name="Zhang P."/>
            <person name="Liu J."/>
            <person name="Bussemaker H.J."/>
            <person name="van Batenburg M.F."/>
            <person name="Howells S.L."/>
            <person name="Scherer S.E."/>
            <person name="Sodergren E."/>
            <person name="Matthews B.B."/>
            <person name="Crosby M.A."/>
            <person name="Schroeder A.J."/>
            <person name="Ortiz-Barrientos D."/>
            <person name="Rives C.M."/>
            <person name="Metzker M.L."/>
            <person name="Muzny D.M."/>
            <person name="Scott G."/>
            <person name="Steffen D."/>
            <person name="Wheeler D.A."/>
            <person name="Worley K.C."/>
            <person name="Havlak P."/>
            <person name="Durbin K.J."/>
            <person name="Egan A."/>
            <person name="Gill R."/>
            <person name="Hume J."/>
            <person name="Morgan M.B."/>
            <person name="Miner G."/>
            <person name="Hamilton C."/>
            <person name="Huang Y."/>
            <person name="Waldron L."/>
            <person name="Verduzco D."/>
            <person name="Clerc-Blankenburg K.P."/>
            <person name="Dubchak I."/>
            <person name="Noor M.A."/>
            <person name="Anderson W."/>
            <person name="White K.P."/>
            <person name="Clark A.G."/>
            <person name="Schaeffer S.W."/>
            <person name="Gelbart W."/>
            <person name="Weinstock G.M."/>
            <person name="Gibbs R.A."/>
        </authorList>
    </citation>
    <scope>NUCLEOTIDE SEQUENCE [LARGE SCALE GENOMIC DNA]</scope>
    <source>
        <strain evidence="9">MV2-25</strain>
    </source>
</reference>
<evidence type="ECO:0000256" key="1">
    <source>
        <dbReference type="ARBA" id="ARBA00005964"/>
    </source>
</evidence>
<evidence type="ECO:0000313" key="11">
    <source>
        <dbReference type="RefSeq" id="XP_002136065.1"/>
    </source>
</evidence>
<keyword evidence="5" id="KW-0325">Glycoprotein</keyword>
<dbReference type="PANTHER" id="PTHR43142:SF1">
    <property type="entry name" value="CARBOXYLIC ESTER HYDROLASE"/>
    <property type="match status" value="1"/>
</dbReference>
<dbReference type="InterPro" id="IPR002018">
    <property type="entry name" value="CarbesteraseB"/>
</dbReference>
<evidence type="ECO:0000256" key="2">
    <source>
        <dbReference type="ARBA" id="ARBA00022487"/>
    </source>
</evidence>
<evidence type="ECO:0000313" key="10">
    <source>
        <dbReference type="Proteomes" id="UP000001819"/>
    </source>
</evidence>
<keyword evidence="3" id="KW-0378">Hydrolase</keyword>
<evidence type="ECO:0000313" key="9">
    <source>
        <dbReference type="EMBL" id="EDY71024.1"/>
    </source>
</evidence>
<comment type="similarity">
    <text evidence="1">Belongs to the type-B carboxylesterase/lipase family.</text>
</comment>
<protein>
    <recommendedName>
        <fullName evidence="6">carboxylesterase</fullName>
        <ecNumber evidence="6">3.1.1.1</ecNumber>
    </recommendedName>
</protein>
<dbReference type="Proteomes" id="UP000001819">
    <property type="component" value="Chromosome 2"/>
</dbReference>
<feature type="transmembrane region" description="Helical" evidence="7">
    <location>
        <begin position="75"/>
        <end position="93"/>
    </location>
</feature>
<reference evidence="9" key="2">
    <citation type="journal article" date="2007" name="Nature">
        <title>Evolution of genes and genomes on the Drosophila phylogeny.</title>
        <authorList>
            <consortium name="Drosophila 12 Genomes Consortium"/>
            <person name="Clark A.G."/>
            <person name="Eisen M.B."/>
            <person name="Smith D.R."/>
            <person name="Bergman C.M."/>
            <person name="Oliver B."/>
            <person name="Markow T.A."/>
            <person name="Kaufman T.C."/>
            <person name="Kellis M."/>
            <person name="Gelbart W."/>
            <person name="Iyer V.N."/>
            <person name="Pollard D.A."/>
            <person name="Sackton T.B."/>
            <person name="Larracuente A.M."/>
            <person name="Singh N.D."/>
            <person name="Abad J.P."/>
            <person name="Abt D.N."/>
            <person name="Adryan B."/>
            <person name="Aguade M."/>
            <person name="Akashi H."/>
            <person name="Anderson W.W."/>
            <person name="Aquadro C.F."/>
            <person name="Ardell D.H."/>
            <person name="Arguello R."/>
            <person name="Artieri C.G."/>
            <person name="Barbash D.A."/>
            <person name="Barker D."/>
            <person name="Barsanti P."/>
            <person name="Batterham P."/>
            <person name="Batzoglou S."/>
            <person name="Begun D."/>
            <person name="Bhutkar A."/>
            <person name="Blanco E."/>
            <person name="Bosak S.A."/>
            <person name="Bradley R.K."/>
            <person name="Brand A.D."/>
            <person name="Brent M.R."/>
            <person name="Brooks A.N."/>
            <person name="Brown R.H."/>
            <person name="Butlin R.K."/>
            <person name="Caggese C."/>
            <person name="Calvi B.R."/>
            <person name="Bernardo de Carvalho A."/>
            <person name="Caspi A."/>
            <person name="Castrezana S."/>
            <person name="Celniker S.E."/>
            <person name="Chang J.L."/>
            <person name="Chapple C."/>
            <person name="Chatterji S."/>
            <person name="Chinwalla A."/>
            <person name="Civetta A."/>
            <person name="Clifton S.W."/>
            <person name="Comeron J.M."/>
            <person name="Costello J.C."/>
            <person name="Coyne J.A."/>
            <person name="Daub J."/>
            <person name="David R.G."/>
            <person name="Delcher A.L."/>
            <person name="Delehaunty K."/>
            <person name="Do C.B."/>
            <person name="Ebling H."/>
            <person name="Edwards K."/>
            <person name="Eickbush T."/>
            <person name="Evans J.D."/>
            <person name="Filipski A."/>
            <person name="Findeiss S."/>
            <person name="Freyhult E."/>
            <person name="Fulton L."/>
            <person name="Fulton R."/>
            <person name="Garcia A.C."/>
            <person name="Gardiner A."/>
            <person name="Garfield D.A."/>
            <person name="Garvin B.E."/>
            <person name="Gibson G."/>
            <person name="Gilbert D."/>
            <person name="Gnerre S."/>
            <person name="Godfrey J."/>
            <person name="Good R."/>
            <person name="Gotea V."/>
            <person name="Gravely B."/>
            <person name="Greenberg A.J."/>
            <person name="Griffiths-Jones S."/>
            <person name="Gross S."/>
            <person name="Guigo R."/>
            <person name="Gustafson E.A."/>
            <person name="Haerty W."/>
            <person name="Hahn M.W."/>
            <person name="Halligan D.L."/>
            <person name="Halpern A.L."/>
            <person name="Halter G.M."/>
            <person name="Han M.V."/>
            <person name="Heger A."/>
            <person name="Hillier L."/>
            <person name="Hinrichs A.S."/>
            <person name="Holmes I."/>
            <person name="Hoskins R.A."/>
            <person name="Hubisz M.J."/>
            <person name="Hultmark D."/>
            <person name="Huntley M.A."/>
            <person name="Jaffe D.B."/>
            <person name="Jagadeeshan S."/>
            <person name="Jeck W.R."/>
            <person name="Johnson J."/>
            <person name="Jones C.D."/>
            <person name="Jordan W.C."/>
            <person name="Karpen G.H."/>
            <person name="Kataoka E."/>
            <person name="Keightley P.D."/>
            <person name="Kheradpour P."/>
            <person name="Kirkness E.F."/>
            <person name="Koerich L.B."/>
            <person name="Kristiansen K."/>
            <person name="Kudrna D."/>
            <person name="Kulathinal R.J."/>
            <person name="Kumar S."/>
            <person name="Kwok R."/>
            <person name="Lander E."/>
            <person name="Langley C.H."/>
            <person name="Lapoint R."/>
            <person name="Lazzaro B.P."/>
            <person name="Lee S.J."/>
            <person name="Levesque L."/>
            <person name="Li R."/>
            <person name="Lin C.F."/>
            <person name="Lin M.F."/>
            <person name="Lindblad-Toh K."/>
            <person name="Llopart A."/>
            <person name="Long M."/>
            <person name="Low L."/>
            <person name="Lozovsky E."/>
            <person name="Lu J."/>
            <person name="Luo M."/>
            <person name="Machado C.A."/>
            <person name="Makalowski W."/>
            <person name="Marzo M."/>
            <person name="Matsuda M."/>
            <person name="Matzkin L."/>
            <person name="McAllister B."/>
            <person name="McBride C.S."/>
            <person name="McKernan B."/>
            <person name="McKernan K."/>
            <person name="Mendez-Lago M."/>
            <person name="Minx P."/>
            <person name="Mollenhauer M.U."/>
            <person name="Montooth K."/>
            <person name="Mount S.M."/>
            <person name="Mu X."/>
            <person name="Myers E."/>
            <person name="Negre B."/>
            <person name="Newfeld S."/>
            <person name="Nielsen R."/>
            <person name="Noor M.A."/>
            <person name="O'Grady P."/>
            <person name="Pachter L."/>
            <person name="Papaceit M."/>
            <person name="Parisi M.J."/>
            <person name="Parisi M."/>
            <person name="Parts L."/>
            <person name="Pedersen J.S."/>
            <person name="Pesole G."/>
            <person name="Phillippy A.M."/>
            <person name="Ponting C.P."/>
            <person name="Pop M."/>
            <person name="Porcelli D."/>
            <person name="Powell J.R."/>
            <person name="Prohaska S."/>
            <person name="Pruitt K."/>
            <person name="Puig M."/>
            <person name="Quesneville H."/>
            <person name="Ram K.R."/>
            <person name="Rand D."/>
            <person name="Rasmussen M.D."/>
            <person name="Reed L.K."/>
            <person name="Reenan R."/>
            <person name="Reily A."/>
            <person name="Remington K.A."/>
            <person name="Rieger T.T."/>
            <person name="Ritchie M.G."/>
            <person name="Robin C."/>
            <person name="Rogers Y.H."/>
            <person name="Rohde C."/>
            <person name="Rozas J."/>
            <person name="Rubenfield M.J."/>
            <person name="Ruiz A."/>
            <person name="Russo S."/>
            <person name="Salzberg S.L."/>
            <person name="Sanchez-Gracia A."/>
            <person name="Saranga D.J."/>
            <person name="Sato H."/>
            <person name="Schaeffer S.W."/>
            <person name="Schatz M.C."/>
            <person name="Schlenke T."/>
            <person name="Schwartz R."/>
            <person name="Segarra C."/>
            <person name="Singh R.S."/>
            <person name="Sirot L."/>
            <person name="Sirota M."/>
            <person name="Sisneros N.B."/>
            <person name="Smith C.D."/>
            <person name="Smith T.F."/>
            <person name="Spieth J."/>
            <person name="Stage D.E."/>
            <person name="Stark A."/>
            <person name="Stephan W."/>
            <person name="Strausberg R.L."/>
            <person name="Strempel S."/>
            <person name="Sturgill D."/>
            <person name="Sutton G."/>
            <person name="Sutton G.G."/>
            <person name="Tao W."/>
            <person name="Teichmann S."/>
            <person name="Tobari Y.N."/>
            <person name="Tomimura Y."/>
            <person name="Tsolas J.M."/>
            <person name="Valente V.L."/>
            <person name="Venter E."/>
            <person name="Venter J.C."/>
            <person name="Vicario S."/>
            <person name="Vieira F.G."/>
            <person name="Vilella A.J."/>
            <person name="Villasante A."/>
            <person name="Walenz B."/>
            <person name="Wang J."/>
            <person name="Wasserman M."/>
            <person name="Watts T."/>
            <person name="Wilson D."/>
            <person name="Wilson R.K."/>
            <person name="Wing R.A."/>
            <person name="Wolfner M.F."/>
            <person name="Wong A."/>
            <person name="Wong G.K."/>
            <person name="Wu C.I."/>
            <person name="Wu G."/>
            <person name="Yamamoto D."/>
            <person name="Yang H.P."/>
            <person name="Yang S.P."/>
            <person name="Yorke J.A."/>
            <person name="Yoshida K."/>
            <person name="Zdobnov E."/>
            <person name="Zhang P."/>
            <person name="Zhang Y."/>
            <person name="Zimin A.V."/>
            <person name="Baldwin J."/>
            <person name="Abdouelleil A."/>
            <person name="Abdulkadir J."/>
            <person name="Abebe A."/>
            <person name="Abera B."/>
            <person name="Abreu J."/>
            <person name="Acer S.C."/>
            <person name="Aftuck L."/>
            <person name="Alexander A."/>
            <person name="An P."/>
            <person name="Anderson E."/>
            <person name="Anderson S."/>
            <person name="Arachi H."/>
            <person name="Azer M."/>
            <person name="Bachantsang P."/>
            <person name="Barry A."/>
            <person name="Bayul T."/>
            <person name="Berlin A."/>
            <person name="Bessette D."/>
            <person name="Bloom T."/>
            <person name="Blye J."/>
            <person name="Boguslavskiy L."/>
            <person name="Bonnet C."/>
            <person name="Boukhgalter B."/>
            <person name="Bourzgui I."/>
            <person name="Brown A."/>
            <person name="Cahill P."/>
            <person name="Channer S."/>
            <person name="Cheshatsang Y."/>
            <person name="Chuda L."/>
            <person name="Citroen M."/>
            <person name="Collymore A."/>
            <person name="Cooke P."/>
            <person name="Costello M."/>
            <person name="D'Aco K."/>
            <person name="Daza R."/>
            <person name="De Haan G."/>
            <person name="DeGray S."/>
            <person name="DeMaso C."/>
            <person name="Dhargay N."/>
            <person name="Dooley K."/>
            <person name="Dooley E."/>
            <person name="Doricent M."/>
            <person name="Dorje P."/>
            <person name="Dorjee K."/>
            <person name="Dupes A."/>
            <person name="Elong R."/>
            <person name="Falk J."/>
            <person name="Farina A."/>
            <person name="Faro S."/>
            <person name="Ferguson D."/>
            <person name="Fisher S."/>
            <person name="Foley C.D."/>
            <person name="Franke A."/>
            <person name="Friedrich D."/>
            <person name="Gadbois L."/>
            <person name="Gearin G."/>
            <person name="Gearin C.R."/>
            <person name="Giannoukos G."/>
            <person name="Goode T."/>
            <person name="Graham J."/>
            <person name="Grandbois E."/>
            <person name="Grewal S."/>
            <person name="Gyaltsen K."/>
            <person name="Hafez N."/>
            <person name="Hagos B."/>
            <person name="Hall J."/>
            <person name="Henson C."/>
            <person name="Hollinger A."/>
            <person name="Honan T."/>
            <person name="Huard M.D."/>
            <person name="Hughes L."/>
            <person name="Hurhula B."/>
            <person name="Husby M.E."/>
            <person name="Kamat A."/>
            <person name="Kanga B."/>
            <person name="Kashin S."/>
            <person name="Khazanovich D."/>
            <person name="Kisner P."/>
            <person name="Lance K."/>
            <person name="Lara M."/>
            <person name="Lee W."/>
            <person name="Lennon N."/>
            <person name="Letendre F."/>
            <person name="LeVine R."/>
            <person name="Lipovsky A."/>
            <person name="Liu X."/>
            <person name="Liu J."/>
            <person name="Liu S."/>
            <person name="Lokyitsang T."/>
            <person name="Lokyitsang Y."/>
            <person name="Lubonja R."/>
            <person name="Lui A."/>
            <person name="MacDonald P."/>
            <person name="Magnisalis V."/>
            <person name="Maru K."/>
            <person name="Matthews C."/>
            <person name="McCusker W."/>
            <person name="McDonough S."/>
            <person name="Mehta T."/>
            <person name="Meldrim J."/>
            <person name="Meneus L."/>
            <person name="Mihai O."/>
            <person name="Mihalev A."/>
            <person name="Mihova T."/>
            <person name="Mittelman R."/>
            <person name="Mlenga V."/>
            <person name="Montmayeur A."/>
            <person name="Mulrain L."/>
            <person name="Navidi A."/>
            <person name="Naylor J."/>
            <person name="Negash T."/>
            <person name="Nguyen T."/>
            <person name="Nguyen N."/>
            <person name="Nicol R."/>
            <person name="Norbu C."/>
            <person name="Norbu N."/>
            <person name="Novod N."/>
            <person name="O'Neill B."/>
            <person name="Osman S."/>
            <person name="Markiewicz E."/>
            <person name="Oyono O.L."/>
            <person name="Patti C."/>
            <person name="Phunkhang P."/>
            <person name="Pierre F."/>
            <person name="Priest M."/>
            <person name="Raghuraman S."/>
            <person name="Rege F."/>
            <person name="Reyes R."/>
            <person name="Rise C."/>
            <person name="Rogov P."/>
            <person name="Ross K."/>
            <person name="Ryan E."/>
            <person name="Settipalli S."/>
            <person name="Shea T."/>
            <person name="Sherpa N."/>
            <person name="Shi L."/>
            <person name="Shih D."/>
            <person name="Sparrow T."/>
            <person name="Spaulding J."/>
            <person name="Stalker J."/>
            <person name="Stange-Thomann N."/>
            <person name="Stavropoulos S."/>
            <person name="Stone C."/>
            <person name="Strader C."/>
            <person name="Tesfaye S."/>
            <person name="Thomson T."/>
            <person name="Thoulutsang Y."/>
            <person name="Thoulutsang D."/>
            <person name="Topham K."/>
            <person name="Topping I."/>
            <person name="Tsamla T."/>
            <person name="Vassiliev H."/>
            <person name="Vo A."/>
            <person name="Wangchuk T."/>
            <person name="Wangdi T."/>
            <person name="Weiand M."/>
            <person name="Wilkinson J."/>
            <person name="Wilson A."/>
            <person name="Yadav S."/>
            <person name="Young G."/>
            <person name="Yu Q."/>
            <person name="Zembek L."/>
            <person name="Zhong D."/>
            <person name="Zimmer A."/>
            <person name="Zwirko Z."/>
            <person name="Jaffe D.B."/>
            <person name="Alvarez P."/>
            <person name="Brockman W."/>
            <person name="Butler J."/>
            <person name="Chin C."/>
            <person name="Gnerre S."/>
            <person name="Grabherr M."/>
            <person name="Kleber M."/>
            <person name="Mauceli E."/>
            <person name="MacCallum I."/>
        </authorList>
    </citation>
    <scope>NUCLEOTIDE SEQUENCE [LARGE SCALE GENOMIC DNA]</scope>
    <source>
        <strain evidence="9">MV2-25</strain>
    </source>
</reference>
<dbReference type="ExpressionAtlas" id="B5DT50">
    <property type="expression patterns" value="baseline"/>
</dbReference>
<reference evidence="10" key="5">
    <citation type="submission" date="2024-06" db="UniProtKB">
        <authorList>
            <consortium name="RefSeq"/>
        </authorList>
    </citation>
    <scope>NUCLEOTIDE SEQUENCE [LARGE SCALE GENOMIC DNA]</scope>
    <source>
        <strain evidence="10">MV2-25</strain>
    </source>
</reference>
<dbReference type="OMA" id="AGAISCH"/>
<organism evidence="9">
    <name type="scientific">Drosophila pseudoobscura pseudoobscura</name>
    <name type="common">Fruit fly</name>
    <dbReference type="NCBI Taxonomy" id="46245"/>
    <lineage>
        <taxon>Eukaryota</taxon>
        <taxon>Metazoa</taxon>
        <taxon>Ecdysozoa</taxon>
        <taxon>Arthropoda</taxon>
        <taxon>Hexapoda</taxon>
        <taxon>Insecta</taxon>
        <taxon>Pterygota</taxon>
        <taxon>Neoptera</taxon>
        <taxon>Endopterygota</taxon>
        <taxon>Diptera</taxon>
        <taxon>Brachycera</taxon>
        <taxon>Muscomorpha</taxon>
        <taxon>Ephydroidea</taxon>
        <taxon>Drosophilidae</taxon>
        <taxon>Drosophila</taxon>
        <taxon>Sophophora</taxon>
    </lineage>
</organism>